<keyword evidence="3" id="KW-1185">Reference proteome</keyword>
<evidence type="ECO:0000313" key="2">
    <source>
        <dbReference type="EMBL" id="UUF07103.1"/>
    </source>
</evidence>
<dbReference type="PANTHER" id="PTHR36836">
    <property type="entry name" value="COLANIC ACID BIOSYNTHESIS PROTEIN WCAK"/>
    <property type="match status" value="1"/>
</dbReference>
<accession>A0ABY5JQ27</accession>
<sequence>MKNVVLFAHGTHENRGCEAIVRGTTKILKKGIENCNIKVGSYNPKLDQARNISTVDEYLLQGSIKNRFSIQWFRHLIQGHLLKDEIGYYQWVHKDVIKEIKKADLTLSVGGDNYCYSTPVWIYALNKAVKELSKSKLVLFGASVDPDAIDERMKENLDLHDALIVRESLTFEGLKRVGLESKTYLCPDPAFTMDPEKVELSDFWNSGKILGLNISPLIMEYEKKPGIVKKTTESLIQYILDNTELKIALICHVSTDIEALKPLFEKFKSSRVTLVGNDYNAKELKYIISKCNLFIGARTHATIAAYSTCVPTLVIGYSIKARGIAKDLFGDCSGLILPVQDLESENQLIKTVMNFIDREDELRNHLNFIMPQYKEKAYESINIIDSLLQ</sequence>
<gene>
    <name evidence="2" type="ORF">J0J69_06335</name>
</gene>
<dbReference type="RefSeq" id="WP_212725991.1">
    <property type="nucleotide sequence ID" value="NZ_CP071249.1"/>
</dbReference>
<evidence type="ECO:0000313" key="3">
    <source>
        <dbReference type="Proteomes" id="UP001058016"/>
    </source>
</evidence>
<dbReference type="Proteomes" id="UP001058016">
    <property type="component" value="Chromosome"/>
</dbReference>
<organism evidence="2 3">
    <name type="scientific">Turicibacter bilis</name>
    <dbReference type="NCBI Taxonomy" id="2735723"/>
    <lineage>
        <taxon>Bacteria</taxon>
        <taxon>Bacillati</taxon>
        <taxon>Bacillota</taxon>
        <taxon>Erysipelotrichia</taxon>
        <taxon>Erysipelotrichales</taxon>
        <taxon>Turicibacteraceae</taxon>
        <taxon>Turicibacter</taxon>
    </lineage>
</organism>
<proteinExistence type="predicted"/>
<dbReference type="EMBL" id="CP071249">
    <property type="protein sequence ID" value="UUF07103.1"/>
    <property type="molecule type" value="Genomic_DNA"/>
</dbReference>
<reference evidence="2 3" key="1">
    <citation type="submission" date="2021-03" db="EMBL/GenBank/DDBJ databases">
        <title>Comparative Genomics and Metabolomics in the genus Turicibacter.</title>
        <authorList>
            <person name="Maki J."/>
            <person name="Looft T."/>
        </authorList>
    </citation>
    <scope>NUCLEOTIDE SEQUENCE [LARGE SCALE GENOMIC DNA]</scope>
    <source>
        <strain evidence="2 3">MMM721</strain>
    </source>
</reference>
<keyword evidence="2" id="KW-0808">Transferase</keyword>
<dbReference type="Pfam" id="PF04230">
    <property type="entry name" value="PS_pyruv_trans"/>
    <property type="match status" value="1"/>
</dbReference>
<evidence type="ECO:0000259" key="1">
    <source>
        <dbReference type="Pfam" id="PF04230"/>
    </source>
</evidence>
<feature type="domain" description="Polysaccharide pyruvyl transferase" evidence="1">
    <location>
        <begin position="14"/>
        <end position="318"/>
    </location>
</feature>
<dbReference type="PANTHER" id="PTHR36836:SF1">
    <property type="entry name" value="COLANIC ACID BIOSYNTHESIS PROTEIN WCAK"/>
    <property type="match status" value="1"/>
</dbReference>
<protein>
    <submittedName>
        <fullName evidence="2">Polysaccharide pyruvyl transferase family protein</fullName>
    </submittedName>
</protein>
<dbReference type="InterPro" id="IPR007345">
    <property type="entry name" value="Polysacch_pyruvyl_Trfase"/>
</dbReference>
<dbReference type="GO" id="GO:0016740">
    <property type="term" value="F:transferase activity"/>
    <property type="evidence" value="ECO:0007669"/>
    <property type="project" value="UniProtKB-KW"/>
</dbReference>
<name>A0ABY5JQ27_9FIRM</name>